<dbReference type="GO" id="GO:0000156">
    <property type="term" value="F:phosphorelay response regulator activity"/>
    <property type="evidence" value="ECO:0007669"/>
    <property type="project" value="InterPro"/>
</dbReference>
<dbReference type="AlphaFoldDB" id="A0A7X9RTX2"/>
<reference evidence="4 5" key="1">
    <citation type="submission" date="2020-04" db="EMBL/GenBank/DDBJ databases">
        <title>Flammeovirga sp. SR4, a novel species isolated from seawater.</title>
        <authorList>
            <person name="Wang X."/>
        </authorList>
    </citation>
    <scope>NUCLEOTIDE SEQUENCE [LARGE SCALE GENOMIC DNA]</scope>
    <source>
        <strain evidence="4 5">ATCC 23126</strain>
    </source>
</reference>
<dbReference type="PANTHER" id="PTHR37299">
    <property type="entry name" value="TRANSCRIPTIONAL REGULATOR-RELATED"/>
    <property type="match status" value="1"/>
</dbReference>
<evidence type="ECO:0000313" key="5">
    <source>
        <dbReference type="Proteomes" id="UP000576082"/>
    </source>
</evidence>
<keyword evidence="5" id="KW-1185">Reference proteome</keyword>
<dbReference type="Gene3D" id="2.40.50.1020">
    <property type="entry name" value="LytTr DNA-binding domain"/>
    <property type="match status" value="1"/>
</dbReference>
<feature type="domain" description="Response regulatory" evidence="2">
    <location>
        <begin position="2"/>
        <end position="116"/>
    </location>
</feature>
<evidence type="ECO:0000259" key="3">
    <source>
        <dbReference type="PROSITE" id="PS50930"/>
    </source>
</evidence>
<evidence type="ECO:0000313" key="4">
    <source>
        <dbReference type="EMBL" id="NME67982.1"/>
    </source>
</evidence>
<dbReference type="Gene3D" id="3.40.50.2300">
    <property type="match status" value="1"/>
</dbReference>
<sequence>MKALIIEDEKPAQAKLKRQLSKTPFDVEVVDMIDNVEEASSWLEEHQESIDLVFMDIHLSDGIAFDILSNVTVTTPIIFTTAYDEYALDAFKVNSIDYLLKPVDYEALTKAIQKLQVLQNNQDTTSTGQIDALLDTYNQKFKKRFMVRVGDNIKSIQTEEIAAFGAESRDTFLYTNEGRRYIVDFKMEQLEEMLDQEEFYRTGRSFIVNRNAIDKIQKHSNSRLLVNLSIETHKEIVVGRDKVKDFKGWFS</sequence>
<evidence type="ECO:0000259" key="2">
    <source>
        <dbReference type="PROSITE" id="PS50110"/>
    </source>
</evidence>
<dbReference type="InterPro" id="IPR001789">
    <property type="entry name" value="Sig_transdc_resp-reg_receiver"/>
</dbReference>
<feature type="modified residue" description="4-aspartylphosphate" evidence="1">
    <location>
        <position position="56"/>
    </location>
</feature>
<dbReference type="SMART" id="SM00850">
    <property type="entry name" value="LytTR"/>
    <property type="match status" value="1"/>
</dbReference>
<dbReference type="SMART" id="SM00448">
    <property type="entry name" value="REC"/>
    <property type="match status" value="1"/>
</dbReference>
<comment type="caution">
    <text evidence="4">The sequence shown here is derived from an EMBL/GenBank/DDBJ whole genome shotgun (WGS) entry which is preliminary data.</text>
</comment>
<organism evidence="4 5">
    <name type="scientific">Flammeovirga aprica JL-4</name>
    <dbReference type="NCBI Taxonomy" id="694437"/>
    <lineage>
        <taxon>Bacteria</taxon>
        <taxon>Pseudomonadati</taxon>
        <taxon>Bacteroidota</taxon>
        <taxon>Cytophagia</taxon>
        <taxon>Cytophagales</taxon>
        <taxon>Flammeovirgaceae</taxon>
        <taxon>Flammeovirga</taxon>
    </lineage>
</organism>
<protein>
    <submittedName>
        <fullName evidence="4">Response regulator transcription factor</fullName>
    </submittedName>
</protein>
<dbReference type="Proteomes" id="UP000576082">
    <property type="component" value="Unassembled WGS sequence"/>
</dbReference>
<feature type="domain" description="HTH LytTR-type" evidence="3">
    <location>
        <begin position="145"/>
        <end position="251"/>
    </location>
</feature>
<dbReference type="InterPro" id="IPR046947">
    <property type="entry name" value="LytR-like"/>
</dbReference>
<dbReference type="RefSeq" id="WP_169656298.1">
    <property type="nucleotide sequence ID" value="NZ_JABANE010000017.1"/>
</dbReference>
<dbReference type="Pfam" id="PF04397">
    <property type="entry name" value="LytTR"/>
    <property type="match status" value="1"/>
</dbReference>
<dbReference type="InterPro" id="IPR011006">
    <property type="entry name" value="CheY-like_superfamily"/>
</dbReference>
<gene>
    <name evidence="4" type="ORF">HHU12_08430</name>
</gene>
<evidence type="ECO:0000256" key="1">
    <source>
        <dbReference type="PROSITE-ProRule" id="PRU00169"/>
    </source>
</evidence>
<keyword evidence="1" id="KW-0597">Phosphoprotein</keyword>
<dbReference type="InterPro" id="IPR007492">
    <property type="entry name" value="LytTR_DNA-bd_dom"/>
</dbReference>
<dbReference type="PANTHER" id="PTHR37299:SF1">
    <property type="entry name" value="STAGE 0 SPORULATION PROTEIN A HOMOLOG"/>
    <property type="match status" value="1"/>
</dbReference>
<dbReference type="GO" id="GO:0003677">
    <property type="term" value="F:DNA binding"/>
    <property type="evidence" value="ECO:0007669"/>
    <property type="project" value="InterPro"/>
</dbReference>
<dbReference type="EMBL" id="JABANE010000017">
    <property type="protein sequence ID" value="NME67982.1"/>
    <property type="molecule type" value="Genomic_DNA"/>
</dbReference>
<dbReference type="PROSITE" id="PS50930">
    <property type="entry name" value="HTH_LYTTR"/>
    <property type="match status" value="1"/>
</dbReference>
<name>A0A7X9RTX2_9BACT</name>
<dbReference type="Pfam" id="PF00072">
    <property type="entry name" value="Response_reg"/>
    <property type="match status" value="1"/>
</dbReference>
<dbReference type="PROSITE" id="PS50110">
    <property type="entry name" value="RESPONSE_REGULATORY"/>
    <property type="match status" value="1"/>
</dbReference>
<accession>A0A7X9RTX2</accession>
<dbReference type="SUPFAM" id="SSF52172">
    <property type="entry name" value="CheY-like"/>
    <property type="match status" value="1"/>
</dbReference>
<proteinExistence type="predicted"/>